<evidence type="ECO:0000259" key="3">
    <source>
        <dbReference type="Pfam" id="PF20611"/>
    </source>
</evidence>
<feature type="compositionally biased region" description="Basic and acidic residues" evidence="1">
    <location>
        <begin position="255"/>
        <end position="268"/>
    </location>
</feature>
<accession>A0ABX6ADL2</accession>
<feature type="region of interest" description="Disordered" evidence="1">
    <location>
        <begin position="130"/>
        <end position="150"/>
    </location>
</feature>
<evidence type="ECO:0000313" key="5">
    <source>
        <dbReference type="Proteomes" id="UP000327143"/>
    </source>
</evidence>
<keyword evidence="2" id="KW-0732">Signal</keyword>
<evidence type="ECO:0000313" key="4">
    <source>
        <dbReference type="EMBL" id="QEU85575.1"/>
    </source>
</evidence>
<feature type="signal peptide" evidence="2">
    <location>
        <begin position="1"/>
        <end position="37"/>
    </location>
</feature>
<feature type="domain" description="DUF6801" evidence="3">
    <location>
        <begin position="49"/>
        <end position="194"/>
    </location>
</feature>
<feature type="region of interest" description="Disordered" evidence="1">
    <location>
        <begin position="206"/>
        <end position="273"/>
    </location>
</feature>
<organism evidence="4 5">
    <name type="scientific">Streptomyces viridosporus T7A</name>
    <dbReference type="NCBI Taxonomy" id="665577"/>
    <lineage>
        <taxon>Bacteria</taxon>
        <taxon>Bacillati</taxon>
        <taxon>Actinomycetota</taxon>
        <taxon>Actinomycetes</taxon>
        <taxon>Kitasatosporales</taxon>
        <taxon>Streptomycetaceae</taxon>
        <taxon>Streptomyces</taxon>
    </lineage>
</organism>
<dbReference type="EMBL" id="CP023700">
    <property type="protein sequence ID" value="QEU85575.1"/>
    <property type="molecule type" value="Genomic_DNA"/>
</dbReference>
<dbReference type="InterPro" id="IPR046542">
    <property type="entry name" value="DUF6801"/>
</dbReference>
<dbReference type="Pfam" id="PF20611">
    <property type="entry name" value="DUF6801"/>
    <property type="match status" value="1"/>
</dbReference>
<evidence type="ECO:0000256" key="1">
    <source>
        <dbReference type="SAM" id="MobiDB-lite"/>
    </source>
</evidence>
<gene>
    <name evidence="4" type="ORF">CP969_13235</name>
</gene>
<protein>
    <recommendedName>
        <fullName evidence="3">DUF6801 domain-containing protein</fullName>
    </recommendedName>
</protein>
<evidence type="ECO:0000256" key="2">
    <source>
        <dbReference type="SAM" id="SignalP"/>
    </source>
</evidence>
<keyword evidence="5" id="KW-1185">Reference proteome</keyword>
<reference evidence="4 5" key="1">
    <citation type="submission" date="2017-09" db="EMBL/GenBank/DDBJ databases">
        <authorList>
            <person name="Lee N."/>
            <person name="Cho B.-K."/>
        </authorList>
    </citation>
    <scope>NUCLEOTIDE SEQUENCE [LARGE SCALE GENOMIC DNA]</scope>
    <source>
        <strain evidence="4 5">ATCC 39115</strain>
    </source>
</reference>
<feature type="compositionally biased region" description="Pro residues" evidence="1">
    <location>
        <begin position="214"/>
        <end position="228"/>
    </location>
</feature>
<feature type="region of interest" description="Disordered" evidence="1">
    <location>
        <begin position="402"/>
        <end position="421"/>
    </location>
</feature>
<dbReference type="RefSeq" id="WP_026085214.1">
    <property type="nucleotide sequence ID" value="NZ_CP023700.1"/>
</dbReference>
<feature type="chain" id="PRO_5046797834" description="DUF6801 domain-containing protein" evidence="2">
    <location>
        <begin position="38"/>
        <end position="524"/>
    </location>
</feature>
<name>A0ABX6ADL2_STRVD</name>
<dbReference type="Proteomes" id="UP000327143">
    <property type="component" value="Chromosome"/>
</dbReference>
<proteinExistence type="predicted"/>
<sequence>MRGNRVAASRPPRVRARTATIGAFVVLAAMVPAAASAAGSQEVDAELPYICAFPSGELPATVRVSAAFPDRAGAGEAFSPTGVTTTVELPAEAVADLTALGAATARAATRLTVGVTQNEAAAEATWRGTAEPVTLPGSGPLALTTTGDVPSVTGRSDGDLVFSAGDLAVDLELGAADGSAADPGPLTVDCSLAEDAPEEGLLAAVPVGTDAPQPSGPPSLPGSPPGPSGPSSGPEEEQGERAPKVTEGTPGGTAADRDAPPCRYDENRPPTSASLNAYVTGYTNVNKLKGASLLPVSCMLIEQGIPGDGPPDPDHLVFDTVSQGDFHYEGRKRTPPVESTFLAFGFTPVKATMVLEQTGPIRIDSRIKMRLSDLLTIGETYIRAPLVLRVTALEINGTPLDVGPDCTTEKPLTSPEPDPANHPGDHVVLYGRGEQVFGEDATGYMLLTGGPLTGEVTIPAFTGCGTGGERIDRLLTASVSGSGNYVKQIQGQTCSIANPVFETPFTRGECTEDLQPYQIPVPER</sequence>